<evidence type="ECO:0000256" key="5">
    <source>
        <dbReference type="ARBA" id="ARBA00022448"/>
    </source>
</evidence>
<proteinExistence type="inferred from homology"/>
<dbReference type="AlphaFoldDB" id="A0A1I2J0Y9"/>
<evidence type="ECO:0000256" key="2">
    <source>
        <dbReference type="ARBA" id="ARBA00004651"/>
    </source>
</evidence>
<evidence type="ECO:0000256" key="1">
    <source>
        <dbReference type="ARBA" id="ARBA00003408"/>
    </source>
</evidence>
<dbReference type="EMBL" id="FOOE01000001">
    <property type="protein sequence ID" value="SFF48392.1"/>
    <property type="molecule type" value="Genomic_DNA"/>
</dbReference>
<evidence type="ECO:0000256" key="9">
    <source>
        <dbReference type="ARBA" id="ARBA00022989"/>
    </source>
</evidence>
<gene>
    <name evidence="13" type="ORF">SAMN04487885_10112</name>
</gene>
<comment type="function">
    <text evidence="1">Multidrug efflux pump.</text>
</comment>
<keyword evidence="10" id="KW-0406">Ion transport</keyword>
<dbReference type="GO" id="GO:0042910">
    <property type="term" value="F:xenobiotic transmembrane transporter activity"/>
    <property type="evidence" value="ECO:0007669"/>
    <property type="project" value="InterPro"/>
</dbReference>
<evidence type="ECO:0000256" key="11">
    <source>
        <dbReference type="ARBA" id="ARBA00023136"/>
    </source>
</evidence>
<accession>A0A1I2J0Y9</accession>
<dbReference type="OrthoDB" id="9776324at2"/>
<keyword evidence="7" id="KW-1003">Cell membrane</keyword>
<evidence type="ECO:0000256" key="10">
    <source>
        <dbReference type="ARBA" id="ARBA00023065"/>
    </source>
</evidence>
<dbReference type="Pfam" id="PF01554">
    <property type="entry name" value="MatE"/>
    <property type="match status" value="2"/>
</dbReference>
<dbReference type="PIRSF" id="PIRSF006603">
    <property type="entry name" value="DinF"/>
    <property type="match status" value="1"/>
</dbReference>
<keyword evidence="5" id="KW-0813">Transport</keyword>
<evidence type="ECO:0000256" key="12">
    <source>
        <dbReference type="ARBA" id="ARBA00031636"/>
    </source>
</evidence>
<evidence type="ECO:0000256" key="6">
    <source>
        <dbReference type="ARBA" id="ARBA00022449"/>
    </source>
</evidence>
<dbReference type="GO" id="GO:0005886">
    <property type="term" value="C:plasma membrane"/>
    <property type="evidence" value="ECO:0007669"/>
    <property type="project" value="UniProtKB-SubCell"/>
</dbReference>
<comment type="subcellular location">
    <subcellularLocation>
        <location evidence="2">Cell membrane</location>
        <topology evidence="2">Multi-pass membrane protein</topology>
    </subcellularLocation>
</comment>
<evidence type="ECO:0000313" key="13">
    <source>
        <dbReference type="EMBL" id="SFF48392.1"/>
    </source>
</evidence>
<dbReference type="InterPro" id="IPR048279">
    <property type="entry name" value="MdtK-like"/>
</dbReference>
<dbReference type="STRING" id="1529.SAMN04487885_10112"/>
<evidence type="ECO:0000313" key="14">
    <source>
        <dbReference type="Proteomes" id="UP000182135"/>
    </source>
</evidence>
<keyword evidence="6" id="KW-0050">Antiport</keyword>
<dbReference type="GeneID" id="90544946"/>
<comment type="similarity">
    <text evidence="3">Belongs to the multi antimicrobial extrusion (MATE) (TC 2.A.66.1) family.</text>
</comment>
<keyword evidence="11" id="KW-0472">Membrane</keyword>
<evidence type="ECO:0000256" key="7">
    <source>
        <dbReference type="ARBA" id="ARBA00022475"/>
    </source>
</evidence>
<dbReference type="Proteomes" id="UP000182135">
    <property type="component" value="Unassembled WGS sequence"/>
</dbReference>
<dbReference type="RefSeq" id="WP_027638235.1">
    <property type="nucleotide sequence ID" value="NZ_BAAACD010000011.1"/>
</dbReference>
<protein>
    <recommendedName>
        <fullName evidence="4">Probable multidrug resistance protein NorM</fullName>
    </recommendedName>
    <alternativeName>
        <fullName evidence="12">Multidrug-efflux transporter</fullName>
    </alternativeName>
</protein>
<dbReference type="PANTHER" id="PTHR43298">
    <property type="entry name" value="MULTIDRUG RESISTANCE PROTEIN NORM-RELATED"/>
    <property type="match status" value="1"/>
</dbReference>
<dbReference type="eggNOG" id="COG0534">
    <property type="taxonomic scope" value="Bacteria"/>
</dbReference>
<evidence type="ECO:0000256" key="3">
    <source>
        <dbReference type="ARBA" id="ARBA00010199"/>
    </source>
</evidence>
<name>A0A1I2J0Y9_9CLOT</name>
<sequence>MDTKVRRNLILNGDIYKVIITLSIPIIINNLIQTLYNLADGMYVSEISSTHFAATAFVWPVNFLFISIGIGLSIAGTSILSQFVGASKYEECSKYTSQIVAISAIASIIFSILGFFLTPFMVKAMGATGDLAKYSIEYLRITFLDLPFMFLFNNFNSVMVAQGNTATPTALSAVSAIINIVLDPIFIFVFDLGIAGAAWATLLAKAFLTVAGYFVLKKSSKNLIKLNFKNFKFNKEILSKIIKIALPSSIGQSGSALGFMILNGFIASYGNATMAAFGMVNRITSLIMQPASGVGAALTSVVGQNLGYNQPNRVKESFTKAMKLTLSFSILGCIVLIWKNEAIINFFMRSKDDMEVINQGMTYLKYISVSMPLMGMFSIFQGIFQGSGHTKYSMNMEIGRLWFVRLPMILLFKYITDIGSVGIWFSMSFSNLIICIYGYMVYRGGKWKQRIVKV</sequence>
<keyword evidence="8" id="KW-0812">Transmembrane</keyword>
<dbReference type="InterPro" id="IPR050222">
    <property type="entry name" value="MATE_MdtK"/>
</dbReference>
<keyword evidence="9" id="KW-1133">Transmembrane helix</keyword>
<dbReference type="GO" id="GO:0015297">
    <property type="term" value="F:antiporter activity"/>
    <property type="evidence" value="ECO:0007669"/>
    <property type="project" value="UniProtKB-KW"/>
</dbReference>
<dbReference type="NCBIfam" id="TIGR00797">
    <property type="entry name" value="matE"/>
    <property type="match status" value="1"/>
</dbReference>
<dbReference type="PANTHER" id="PTHR43298:SF2">
    <property type="entry name" value="FMN_FAD EXPORTER YEEO-RELATED"/>
    <property type="match status" value="1"/>
</dbReference>
<dbReference type="InterPro" id="IPR002528">
    <property type="entry name" value="MATE_fam"/>
</dbReference>
<evidence type="ECO:0000256" key="4">
    <source>
        <dbReference type="ARBA" id="ARBA00020268"/>
    </source>
</evidence>
<reference evidence="13 14" key="1">
    <citation type="submission" date="2016-10" db="EMBL/GenBank/DDBJ databases">
        <authorList>
            <person name="de Groot N.N."/>
        </authorList>
    </citation>
    <scope>NUCLEOTIDE SEQUENCE [LARGE SCALE GENOMIC DNA]</scope>
    <source>
        <strain evidence="13 14">NLAE-zl-G419</strain>
    </source>
</reference>
<organism evidence="13 14">
    <name type="scientific">Clostridium cadaveris</name>
    <dbReference type="NCBI Taxonomy" id="1529"/>
    <lineage>
        <taxon>Bacteria</taxon>
        <taxon>Bacillati</taxon>
        <taxon>Bacillota</taxon>
        <taxon>Clostridia</taxon>
        <taxon>Eubacteriales</taxon>
        <taxon>Clostridiaceae</taxon>
        <taxon>Clostridium</taxon>
    </lineage>
</organism>
<keyword evidence="14" id="KW-1185">Reference proteome</keyword>
<dbReference type="GO" id="GO:0006811">
    <property type="term" value="P:monoatomic ion transport"/>
    <property type="evidence" value="ECO:0007669"/>
    <property type="project" value="UniProtKB-KW"/>
</dbReference>
<evidence type="ECO:0000256" key="8">
    <source>
        <dbReference type="ARBA" id="ARBA00022692"/>
    </source>
</evidence>